<dbReference type="Proteomes" id="UP000031838">
    <property type="component" value="Chromosome 1"/>
</dbReference>
<reference evidence="2" key="1">
    <citation type="submission" date="2011-03" db="EMBL/GenBank/DDBJ databases">
        <authorList>
            <person name="Voget S."/>
            <person name="Streit W.R."/>
            <person name="Jaeger K.E."/>
            <person name="Daniel R."/>
        </authorList>
    </citation>
    <scope>NUCLEOTIDE SEQUENCE [LARGE SCALE GENOMIC DNA]</scope>
    <source>
        <strain evidence="2">PG1</strain>
    </source>
</reference>
<dbReference type="EMBL" id="CP002580">
    <property type="protein sequence ID" value="AJK46093.1"/>
    <property type="molecule type" value="Genomic_DNA"/>
</dbReference>
<gene>
    <name evidence="1" type="ORF">BGL_1c15780</name>
</gene>
<reference evidence="1 2" key="2">
    <citation type="journal article" date="2016" name="Appl. Microbiol. Biotechnol.">
        <title>Mutations improving production and secretion of extracellular lipase by Burkholderia glumae PG1.</title>
        <authorList>
            <person name="Knapp A."/>
            <person name="Voget S."/>
            <person name="Gao R."/>
            <person name="Zaburannyi N."/>
            <person name="Krysciak D."/>
            <person name="Breuer M."/>
            <person name="Hauer B."/>
            <person name="Streit W.R."/>
            <person name="Muller R."/>
            <person name="Daniel R."/>
            <person name="Jaeger K.E."/>
        </authorList>
    </citation>
    <scope>NUCLEOTIDE SEQUENCE [LARGE SCALE GENOMIC DNA]</scope>
    <source>
        <strain evidence="1 2">PG1</strain>
    </source>
</reference>
<evidence type="ECO:0000313" key="1">
    <source>
        <dbReference type="EMBL" id="AJK46093.1"/>
    </source>
</evidence>
<dbReference type="HOGENOM" id="CLU_171854_5_2_4"/>
<sequence length="56" mass="5873">MKVLLGRFLAEEAGTTAIEYGLIVGAIAGVAGYVATDLSNNVSQAFSFAASFFHQF</sequence>
<dbReference type="RefSeq" id="WP_042624693.1">
    <property type="nucleotide sequence ID" value="NZ_BSTO01000005.1"/>
</dbReference>
<proteinExistence type="predicted"/>
<dbReference type="InterPro" id="IPR007047">
    <property type="entry name" value="Flp_Fap"/>
</dbReference>
<dbReference type="KEGG" id="bgp:BGL_1c15780"/>
<organism evidence="1 2">
    <name type="scientific">Burkholderia plantarii</name>
    <dbReference type="NCBI Taxonomy" id="41899"/>
    <lineage>
        <taxon>Bacteria</taxon>
        <taxon>Pseudomonadati</taxon>
        <taxon>Pseudomonadota</taxon>
        <taxon>Betaproteobacteria</taxon>
        <taxon>Burkholderiales</taxon>
        <taxon>Burkholderiaceae</taxon>
        <taxon>Burkholderia</taxon>
    </lineage>
</organism>
<dbReference type="Pfam" id="PF04964">
    <property type="entry name" value="Flp_Fap"/>
    <property type="match status" value="1"/>
</dbReference>
<keyword evidence="2" id="KW-1185">Reference proteome</keyword>
<accession>A0A0B6RRS1</accession>
<protein>
    <submittedName>
        <fullName evidence="1">Putative fimbriae assembly-like protein</fullName>
    </submittedName>
</protein>
<dbReference type="KEGG" id="bpla:bpln_1g15490"/>
<evidence type="ECO:0000313" key="2">
    <source>
        <dbReference type="Proteomes" id="UP000031838"/>
    </source>
</evidence>
<dbReference type="AlphaFoldDB" id="A0A0B6RRS1"/>
<name>A0A0B6RRS1_BURPL</name>